<protein>
    <submittedName>
        <fullName evidence="1">2-keto-4-pentenoate hydratase</fullName>
    </submittedName>
</protein>
<evidence type="ECO:0000313" key="1">
    <source>
        <dbReference type="EMBL" id="TBW68429.1"/>
    </source>
</evidence>
<feature type="non-terminal residue" evidence="1">
    <location>
        <position position="1"/>
    </location>
</feature>
<dbReference type="PANTHER" id="PTHR30143">
    <property type="entry name" value="ACID HYDRATASE"/>
    <property type="match status" value="1"/>
</dbReference>
<reference evidence="1 2" key="1">
    <citation type="journal article" date="2019" name="Sci. Transl. Med.">
        <title>Quorum sensing between bacterial species on the skin protects against epidermal injury in atopic dermatitis.</title>
        <authorList>
            <person name="Williams M.R."/>
        </authorList>
    </citation>
    <scope>NUCLEOTIDE SEQUENCE [LARGE SCALE GENOMIC DNA]</scope>
    <source>
        <strain evidence="1 2">E7</strain>
    </source>
</reference>
<dbReference type="GO" id="GO:0008684">
    <property type="term" value="F:2-oxopent-4-enoate hydratase activity"/>
    <property type="evidence" value="ECO:0007669"/>
    <property type="project" value="TreeGrafter"/>
</dbReference>
<gene>
    <name evidence="1" type="ORF">EQ812_13290</name>
</gene>
<name>A0A4Q9W1I8_STALU</name>
<dbReference type="Gene3D" id="3.90.850.10">
    <property type="entry name" value="Fumarylacetoacetase-like, C-terminal domain"/>
    <property type="match status" value="1"/>
</dbReference>
<comment type="caution">
    <text evidence="1">The sequence shown here is derived from an EMBL/GenBank/DDBJ whole genome shotgun (WGS) entry which is preliminary data.</text>
</comment>
<proteinExistence type="predicted"/>
<sequence length="118" mass="13202">KDWIPNFALSDLISDNTATGLIVVGKRVTPLDYKSFADINLKLFKNDQEIETGHSSDVLGNPIESIKWLNKKLHSHGKRLEKGQFISSGTFISPLQLEKGIYIAEYEKVGSVKVEVKD</sequence>
<dbReference type="InterPro" id="IPR050772">
    <property type="entry name" value="Hydratase-Decarb/MhpD_sf"/>
</dbReference>
<dbReference type="SUPFAM" id="SSF56529">
    <property type="entry name" value="FAH"/>
    <property type="match status" value="1"/>
</dbReference>
<dbReference type="GO" id="GO:0005737">
    <property type="term" value="C:cytoplasm"/>
    <property type="evidence" value="ECO:0007669"/>
    <property type="project" value="TreeGrafter"/>
</dbReference>
<accession>A0A4Q9W1I8</accession>
<dbReference type="InterPro" id="IPR036663">
    <property type="entry name" value="Fumarylacetoacetase_C_sf"/>
</dbReference>
<dbReference type="PANTHER" id="PTHR30143:SF0">
    <property type="entry name" value="2-KETO-4-PENTENOATE HYDRATASE"/>
    <property type="match status" value="1"/>
</dbReference>
<organism evidence="1 2">
    <name type="scientific">Staphylococcus lugdunensis</name>
    <dbReference type="NCBI Taxonomy" id="28035"/>
    <lineage>
        <taxon>Bacteria</taxon>
        <taxon>Bacillati</taxon>
        <taxon>Bacillota</taxon>
        <taxon>Bacilli</taxon>
        <taxon>Bacillales</taxon>
        <taxon>Staphylococcaceae</taxon>
        <taxon>Staphylococcus</taxon>
    </lineage>
</organism>
<dbReference type="EMBL" id="SCHB01000177">
    <property type="protein sequence ID" value="TBW68429.1"/>
    <property type="molecule type" value="Genomic_DNA"/>
</dbReference>
<dbReference type="Proteomes" id="UP000293637">
    <property type="component" value="Unassembled WGS sequence"/>
</dbReference>
<dbReference type="AlphaFoldDB" id="A0A4Q9W1I8"/>
<evidence type="ECO:0000313" key="2">
    <source>
        <dbReference type="Proteomes" id="UP000293637"/>
    </source>
</evidence>